<keyword evidence="1 8" id="KW-0808">Transferase</keyword>
<dbReference type="InterPro" id="IPR000182">
    <property type="entry name" value="GNAT_dom"/>
</dbReference>
<keyword evidence="2" id="KW-0012">Acyltransferase</keyword>
<evidence type="ECO:0000256" key="5">
    <source>
        <dbReference type="ARBA" id="ARBA00048922"/>
    </source>
</evidence>
<dbReference type="OrthoDB" id="9801669at2"/>
<dbReference type="Proteomes" id="UP000290287">
    <property type="component" value="Unassembled WGS sequence"/>
</dbReference>
<evidence type="ECO:0000313" key="8">
    <source>
        <dbReference type="EMBL" id="RXJ74051.1"/>
    </source>
</evidence>
<accession>A0A4Q0YYB2</accession>
<dbReference type="PROSITE" id="PS51186">
    <property type="entry name" value="GNAT"/>
    <property type="match status" value="1"/>
</dbReference>
<dbReference type="PANTHER" id="PTHR43792:SF8">
    <property type="entry name" value="[RIBOSOMAL PROTEIN US5]-ALANINE N-ACETYLTRANSFERASE"/>
    <property type="match status" value="1"/>
</dbReference>
<name>A0A4Q0YYB2_9GAMM</name>
<dbReference type="EC" id="2.3.1.267" evidence="4"/>
<evidence type="ECO:0000259" key="7">
    <source>
        <dbReference type="PROSITE" id="PS51186"/>
    </source>
</evidence>
<comment type="caution">
    <text evidence="8">The sequence shown here is derived from an EMBL/GenBank/DDBJ whole genome shotgun (WGS) entry which is preliminary data.</text>
</comment>
<dbReference type="InterPro" id="IPR051531">
    <property type="entry name" value="N-acetyltransferase"/>
</dbReference>
<dbReference type="GO" id="GO:0005840">
    <property type="term" value="C:ribosome"/>
    <property type="evidence" value="ECO:0007669"/>
    <property type="project" value="UniProtKB-KW"/>
</dbReference>
<dbReference type="RefSeq" id="WP_129121408.1">
    <property type="nucleotide sequence ID" value="NZ_PEIB01000004.1"/>
</dbReference>
<keyword evidence="8" id="KW-0689">Ribosomal protein</keyword>
<dbReference type="EMBL" id="PEIB01000004">
    <property type="protein sequence ID" value="RXJ74051.1"/>
    <property type="molecule type" value="Genomic_DNA"/>
</dbReference>
<comment type="catalytic activity">
    <reaction evidence="5">
        <text>N-terminal L-alanyl-[ribosomal protein uS5] + acetyl-CoA = N-terminal N(alpha)-acetyl-L-alanyl-[ribosomal protein uS5] + CoA + H(+)</text>
        <dbReference type="Rhea" id="RHEA:43752"/>
        <dbReference type="Rhea" id="RHEA-COMP:10672"/>
        <dbReference type="Rhea" id="RHEA-COMP:10673"/>
        <dbReference type="ChEBI" id="CHEBI:15378"/>
        <dbReference type="ChEBI" id="CHEBI:57287"/>
        <dbReference type="ChEBI" id="CHEBI:57288"/>
        <dbReference type="ChEBI" id="CHEBI:64718"/>
        <dbReference type="ChEBI" id="CHEBI:83683"/>
        <dbReference type="EC" id="2.3.1.267"/>
    </reaction>
</comment>
<sequence length="186" mass="21231">MLSKPLPCIVTKRTRIEILPASDANLMCAFYAENKAHLAPWSPLCDADYYTENYWRNELESALNEYREGTNFKFVALNHDHTKIVGVVNFTGVIRGVFNACFLGYAIDDNHQQKGLMTEMLTAVIAHMFEEEGLHRIMANYMPANIASERVLTKLNFEHEGYARDYLKIAGKWEDHVLTALINDNA</sequence>
<dbReference type="SUPFAM" id="SSF55729">
    <property type="entry name" value="Acyl-CoA N-acyltransferases (Nat)"/>
    <property type="match status" value="1"/>
</dbReference>
<evidence type="ECO:0000256" key="3">
    <source>
        <dbReference type="ARBA" id="ARBA00038502"/>
    </source>
</evidence>
<gene>
    <name evidence="8" type="ORF">CS022_05260</name>
</gene>
<evidence type="ECO:0000256" key="4">
    <source>
        <dbReference type="ARBA" id="ARBA00039124"/>
    </source>
</evidence>
<dbReference type="PANTHER" id="PTHR43792">
    <property type="entry name" value="GNAT FAMILY, PUTATIVE (AFU_ORTHOLOGUE AFUA_3G00765)-RELATED-RELATED"/>
    <property type="match status" value="1"/>
</dbReference>
<evidence type="ECO:0000256" key="2">
    <source>
        <dbReference type="ARBA" id="ARBA00023315"/>
    </source>
</evidence>
<evidence type="ECO:0000256" key="6">
    <source>
        <dbReference type="ARBA" id="ARBA00074015"/>
    </source>
</evidence>
<dbReference type="InterPro" id="IPR016181">
    <property type="entry name" value="Acyl_CoA_acyltransferase"/>
</dbReference>
<evidence type="ECO:0000313" key="9">
    <source>
        <dbReference type="Proteomes" id="UP000290287"/>
    </source>
</evidence>
<dbReference type="FunFam" id="3.40.630.30:FF:000005">
    <property type="entry name" value="Ribosomal protein alanine acetyltransferase"/>
    <property type="match status" value="1"/>
</dbReference>
<dbReference type="Gene3D" id="3.40.630.30">
    <property type="match status" value="1"/>
</dbReference>
<feature type="domain" description="N-acetyltransferase" evidence="7">
    <location>
        <begin position="14"/>
        <end position="179"/>
    </location>
</feature>
<reference evidence="8 9" key="1">
    <citation type="submission" date="2017-10" db="EMBL/GenBank/DDBJ databases">
        <title>Nyctiphanis sp. nov., isolated from the stomach of the euphausiid Nyctiphanes simplex (Hansen, 1911) in the Gulf of California.</title>
        <authorList>
            <person name="Gomez-Gil B."/>
            <person name="Aguilar-Mendez M."/>
            <person name="Lopez-Cortes A."/>
            <person name="Gomez-Gutierrez J."/>
            <person name="Roque A."/>
            <person name="Lang E."/>
            <person name="Gonzalez-Castillo A."/>
        </authorList>
    </citation>
    <scope>NUCLEOTIDE SEQUENCE [LARGE SCALE GENOMIC DNA]</scope>
    <source>
        <strain evidence="8 9">CAIM 600</strain>
    </source>
</reference>
<protein>
    <recommendedName>
        <fullName evidence="6">[Ribosomal protein uS5]-alanine N-acetyltransferase</fullName>
        <ecNumber evidence="4">2.3.1.267</ecNumber>
    </recommendedName>
</protein>
<keyword evidence="8" id="KW-0687">Ribonucleoprotein</keyword>
<organism evidence="8 9">
    <name type="scientific">Veronia nyctiphanis</name>
    <dbReference type="NCBI Taxonomy" id="1278244"/>
    <lineage>
        <taxon>Bacteria</taxon>
        <taxon>Pseudomonadati</taxon>
        <taxon>Pseudomonadota</taxon>
        <taxon>Gammaproteobacteria</taxon>
        <taxon>Vibrionales</taxon>
        <taxon>Vibrionaceae</taxon>
        <taxon>Veronia</taxon>
    </lineage>
</organism>
<keyword evidence="9" id="KW-1185">Reference proteome</keyword>
<comment type="similarity">
    <text evidence="3">Belongs to the acetyltransferase family. RimJ subfamily.</text>
</comment>
<dbReference type="GO" id="GO:0005737">
    <property type="term" value="C:cytoplasm"/>
    <property type="evidence" value="ECO:0007669"/>
    <property type="project" value="TreeGrafter"/>
</dbReference>
<dbReference type="Pfam" id="PF13302">
    <property type="entry name" value="Acetyltransf_3"/>
    <property type="match status" value="1"/>
</dbReference>
<proteinExistence type="inferred from homology"/>
<dbReference type="AlphaFoldDB" id="A0A4Q0YYB2"/>
<dbReference type="GO" id="GO:0008999">
    <property type="term" value="F:protein-N-terminal-alanine acetyltransferase activity"/>
    <property type="evidence" value="ECO:0007669"/>
    <property type="project" value="UniProtKB-EC"/>
</dbReference>
<evidence type="ECO:0000256" key="1">
    <source>
        <dbReference type="ARBA" id="ARBA00022679"/>
    </source>
</evidence>